<proteinExistence type="predicted"/>
<accession>A0ABU9C3E9</accession>
<dbReference type="Gene3D" id="3.40.50.1240">
    <property type="entry name" value="Phosphoglycerate mutase-like"/>
    <property type="match status" value="1"/>
</dbReference>
<sequence>MDLILVRHTRVALPAGTCYGQLDVPLQQPAEPSFEQVQAGVAQVLAHVLAGLPEGQRVVPDRLLCSPLRRAAVLADALGATWALAAQADARWMELNFGEWEGRPWEDIPRAQSDPWAADFYRLAPPGGETYAALCARVAAAMDEQAAAGGCAVVVCHAGPMRVAAARGMGLPMSQWPEVELPMGGCLHLRMAPDLSWQLVKAVEQA</sequence>
<dbReference type="CDD" id="cd07067">
    <property type="entry name" value="HP_PGM_like"/>
    <property type="match status" value="1"/>
</dbReference>
<keyword evidence="2" id="KW-1185">Reference proteome</keyword>
<dbReference type="SUPFAM" id="SSF53254">
    <property type="entry name" value="Phosphoglycerate mutase-like"/>
    <property type="match status" value="1"/>
</dbReference>
<organism evidence="1 2">
    <name type="scientific">Ideonella margarita</name>
    <dbReference type="NCBI Taxonomy" id="2984191"/>
    <lineage>
        <taxon>Bacteria</taxon>
        <taxon>Pseudomonadati</taxon>
        <taxon>Pseudomonadota</taxon>
        <taxon>Betaproteobacteria</taxon>
        <taxon>Burkholderiales</taxon>
        <taxon>Sphaerotilaceae</taxon>
        <taxon>Ideonella</taxon>
    </lineage>
</organism>
<dbReference type="EMBL" id="JBBUTI010000005">
    <property type="protein sequence ID" value="MEK8046405.1"/>
    <property type="molecule type" value="Genomic_DNA"/>
</dbReference>
<dbReference type="InterPro" id="IPR029033">
    <property type="entry name" value="His_PPase_superfam"/>
</dbReference>
<gene>
    <name evidence="1" type="ORF">AACH00_08625</name>
</gene>
<name>A0ABU9C3E9_9BURK</name>
<dbReference type="SMART" id="SM00855">
    <property type="entry name" value="PGAM"/>
    <property type="match status" value="1"/>
</dbReference>
<comment type="caution">
    <text evidence="1">The sequence shown here is derived from an EMBL/GenBank/DDBJ whole genome shotgun (WGS) entry which is preliminary data.</text>
</comment>
<protein>
    <submittedName>
        <fullName evidence="1">Histidine phosphatase family protein</fullName>
    </submittedName>
</protein>
<dbReference type="Pfam" id="PF00300">
    <property type="entry name" value="His_Phos_1"/>
    <property type="match status" value="1"/>
</dbReference>
<reference evidence="1 2" key="1">
    <citation type="submission" date="2024-04" db="EMBL/GenBank/DDBJ databases">
        <title>Novel species of the genus Ideonella isolated from streams.</title>
        <authorList>
            <person name="Lu H."/>
        </authorList>
    </citation>
    <scope>NUCLEOTIDE SEQUENCE [LARGE SCALE GENOMIC DNA]</scope>
    <source>
        <strain evidence="1 2">LYT19W</strain>
    </source>
</reference>
<dbReference type="Proteomes" id="UP001379945">
    <property type="component" value="Unassembled WGS sequence"/>
</dbReference>
<dbReference type="InterPro" id="IPR013078">
    <property type="entry name" value="His_Pase_superF_clade-1"/>
</dbReference>
<dbReference type="RefSeq" id="WP_341398693.1">
    <property type="nucleotide sequence ID" value="NZ_JBBUTI010000005.1"/>
</dbReference>
<evidence type="ECO:0000313" key="1">
    <source>
        <dbReference type="EMBL" id="MEK8046405.1"/>
    </source>
</evidence>
<evidence type="ECO:0000313" key="2">
    <source>
        <dbReference type="Proteomes" id="UP001379945"/>
    </source>
</evidence>